<dbReference type="AlphaFoldDB" id="A0A9D4C5Y9"/>
<keyword evidence="1" id="KW-0732">Signal</keyword>
<proteinExistence type="predicted"/>
<protein>
    <submittedName>
        <fullName evidence="2">Uncharacterized protein</fullName>
    </submittedName>
</protein>
<feature type="chain" id="PRO_5039347404" evidence="1">
    <location>
        <begin position="18"/>
        <end position="111"/>
    </location>
</feature>
<organism evidence="2 3">
    <name type="scientific">Dreissena polymorpha</name>
    <name type="common">Zebra mussel</name>
    <name type="synonym">Mytilus polymorpha</name>
    <dbReference type="NCBI Taxonomy" id="45954"/>
    <lineage>
        <taxon>Eukaryota</taxon>
        <taxon>Metazoa</taxon>
        <taxon>Spiralia</taxon>
        <taxon>Lophotrochozoa</taxon>
        <taxon>Mollusca</taxon>
        <taxon>Bivalvia</taxon>
        <taxon>Autobranchia</taxon>
        <taxon>Heteroconchia</taxon>
        <taxon>Euheterodonta</taxon>
        <taxon>Imparidentia</taxon>
        <taxon>Neoheterodontei</taxon>
        <taxon>Myida</taxon>
        <taxon>Dreissenoidea</taxon>
        <taxon>Dreissenidae</taxon>
        <taxon>Dreissena</taxon>
    </lineage>
</organism>
<reference evidence="2" key="1">
    <citation type="journal article" date="2019" name="bioRxiv">
        <title>The Genome of the Zebra Mussel, Dreissena polymorpha: A Resource for Invasive Species Research.</title>
        <authorList>
            <person name="McCartney M.A."/>
            <person name="Auch B."/>
            <person name="Kono T."/>
            <person name="Mallez S."/>
            <person name="Zhang Y."/>
            <person name="Obille A."/>
            <person name="Becker A."/>
            <person name="Abrahante J.E."/>
            <person name="Garbe J."/>
            <person name="Badalamenti J.P."/>
            <person name="Herman A."/>
            <person name="Mangelson H."/>
            <person name="Liachko I."/>
            <person name="Sullivan S."/>
            <person name="Sone E.D."/>
            <person name="Koren S."/>
            <person name="Silverstein K.A.T."/>
            <person name="Beckman K.B."/>
            <person name="Gohl D.M."/>
        </authorList>
    </citation>
    <scope>NUCLEOTIDE SEQUENCE</scope>
    <source>
        <strain evidence="2">Duluth1</strain>
        <tissue evidence="2">Whole animal</tissue>
    </source>
</reference>
<sequence>MWSALLIVAATIYTGSCQCPVGAPLKICDVGKERPCPIGYYGDGSGINNICYCCRQACWGGVPITDNYGRVIECGPGQRGICPRPDITTCTRTGYFGARSFCCPIMTALSG</sequence>
<reference evidence="2" key="2">
    <citation type="submission" date="2020-11" db="EMBL/GenBank/DDBJ databases">
        <authorList>
            <person name="McCartney M.A."/>
            <person name="Auch B."/>
            <person name="Kono T."/>
            <person name="Mallez S."/>
            <person name="Becker A."/>
            <person name="Gohl D.M."/>
            <person name="Silverstein K.A.T."/>
            <person name="Koren S."/>
            <person name="Bechman K.B."/>
            <person name="Herman A."/>
            <person name="Abrahante J.E."/>
            <person name="Garbe J."/>
        </authorList>
    </citation>
    <scope>NUCLEOTIDE SEQUENCE</scope>
    <source>
        <strain evidence="2">Duluth1</strain>
        <tissue evidence="2">Whole animal</tissue>
    </source>
</reference>
<comment type="caution">
    <text evidence="2">The sequence shown here is derived from an EMBL/GenBank/DDBJ whole genome shotgun (WGS) entry which is preliminary data.</text>
</comment>
<evidence type="ECO:0000313" key="3">
    <source>
        <dbReference type="Proteomes" id="UP000828390"/>
    </source>
</evidence>
<feature type="signal peptide" evidence="1">
    <location>
        <begin position="1"/>
        <end position="17"/>
    </location>
</feature>
<gene>
    <name evidence="2" type="ORF">DPMN_060539</name>
</gene>
<evidence type="ECO:0000313" key="2">
    <source>
        <dbReference type="EMBL" id="KAH3717744.1"/>
    </source>
</evidence>
<dbReference type="EMBL" id="JAIWYP010000013">
    <property type="protein sequence ID" value="KAH3717744.1"/>
    <property type="molecule type" value="Genomic_DNA"/>
</dbReference>
<evidence type="ECO:0000256" key="1">
    <source>
        <dbReference type="SAM" id="SignalP"/>
    </source>
</evidence>
<dbReference type="Proteomes" id="UP000828390">
    <property type="component" value="Unassembled WGS sequence"/>
</dbReference>
<name>A0A9D4C5Y9_DREPO</name>
<accession>A0A9D4C5Y9</accession>
<keyword evidence="3" id="KW-1185">Reference proteome</keyword>